<dbReference type="Pfam" id="PF00891">
    <property type="entry name" value="Methyltransf_2"/>
    <property type="match status" value="1"/>
</dbReference>
<dbReference type="Gene3D" id="1.10.10.10">
    <property type="entry name" value="Winged helix-like DNA-binding domain superfamily/Winged helix DNA-binding domain"/>
    <property type="match status" value="1"/>
</dbReference>
<keyword evidence="1 5" id="KW-0489">Methyltransferase</keyword>
<dbReference type="Gene3D" id="3.40.50.150">
    <property type="entry name" value="Vaccinia Virus protein VP39"/>
    <property type="match status" value="1"/>
</dbReference>
<dbReference type="HOGENOM" id="CLU_005533_1_4_1"/>
<evidence type="ECO:0000256" key="2">
    <source>
        <dbReference type="ARBA" id="ARBA00022679"/>
    </source>
</evidence>
<dbReference type="RefSeq" id="XP_002486610.1">
    <property type="nucleotide sequence ID" value="XM_002486565.1"/>
</dbReference>
<dbReference type="SUPFAM" id="SSF53335">
    <property type="entry name" value="S-adenosyl-L-methionine-dependent methyltransferases"/>
    <property type="match status" value="1"/>
</dbReference>
<dbReference type="PANTHER" id="PTHR43712">
    <property type="entry name" value="PUTATIVE (AFU_ORTHOLOGUE AFUA_4G14580)-RELATED"/>
    <property type="match status" value="1"/>
</dbReference>
<dbReference type="OrthoDB" id="1606438at2759"/>
<dbReference type="InParanoid" id="B8MPD3"/>
<protein>
    <submittedName>
        <fullName evidence="5">Hydroxyindole O-methyltransferase, putative</fullName>
    </submittedName>
</protein>
<accession>B8MPD3</accession>
<evidence type="ECO:0000256" key="3">
    <source>
        <dbReference type="ARBA" id="ARBA00022691"/>
    </source>
</evidence>
<dbReference type="InterPro" id="IPR029063">
    <property type="entry name" value="SAM-dependent_MTases_sf"/>
</dbReference>
<dbReference type="InterPro" id="IPR036388">
    <property type="entry name" value="WH-like_DNA-bd_sf"/>
</dbReference>
<keyword evidence="6" id="KW-1185">Reference proteome</keyword>
<dbReference type="VEuPathDB" id="FungiDB:TSTA_105830"/>
<reference evidence="6" key="1">
    <citation type="journal article" date="2015" name="Genome Announc.">
        <title>Genome sequence of the AIDS-associated pathogen Penicillium marneffei (ATCC18224) and its near taxonomic relative Talaromyces stipitatus (ATCC10500).</title>
        <authorList>
            <person name="Nierman W.C."/>
            <person name="Fedorova-Abrams N.D."/>
            <person name="Andrianopoulos A."/>
        </authorList>
    </citation>
    <scope>NUCLEOTIDE SEQUENCE [LARGE SCALE GENOMIC DNA]</scope>
    <source>
        <strain evidence="6">ATCC 10500 / CBS 375.48 / QM 6759 / NRRL 1006</strain>
    </source>
</reference>
<dbReference type="GeneID" id="8100442"/>
<evidence type="ECO:0000259" key="4">
    <source>
        <dbReference type="Pfam" id="PF00891"/>
    </source>
</evidence>
<dbReference type="OMA" id="CEPEPNM"/>
<dbReference type="PROSITE" id="PS51683">
    <property type="entry name" value="SAM_OMT_II"/>
    <property type="match status" value="1"/>
</dbReference>
<dbReference type="EMBL" id="EQ962658">
    <property type="protein sequence ID" value="EED14372.1"/>
    <property type="molecule type" value="Genomic_DNA"/>
</dbReference>
<dbReference type="GO" id="GO:0032259">
    <property type="term" value="P:methylation"/>
    <property type="evidence" value="ECO:0007669"/>
    <property type="project" value="UniProtKB-KW"/>
</dbReference>
<dbReference type="PhylomeDB" id="B8MPD3"/>
<dbReference type="InterPro" id="IPR016461">
    <property type="entry name" value="COMT-like"/>
</dbReference>
<organism evidence="5 6">
    <name type="scientific">Talaromyces stipitatus (strain ATCC 10500 / CBS 375.48 / QM 6759 / NRRL 1006)</name>
    <name type="common">Penicillium stipitatum</name>
    <dbReference type="NCBI Taxonomy" id="441959"/>
    <lineage>
        <taxon>Eukaryota</taxon>
        <taxon>Fungi</taxon>
        <taxon>Dikarya</taxon>
        <taxon>Ascomycota</taxon>
        <taxon>Pezizomycotina</taxon>
        <taxon>Eurotiomycetes</taxon>
        <taxon>Eurotiomycetidae</taxon>
        <taxon>Eurotiales</taxon>
        <taxon>Trichocomaceae</taxon>
        <taxon>Talaromyces</taxon>
        <taxon>Talaromyces sect. Talaromyces</taxon>
    </lineage>
</organism>
<keyword evidence="2 5" id="KW-0808">Transferase</keyword>
<sequence length="430" mass="48190">MTDLKPSPEEVAQTLMQDVQILMNYYRTNEYPPPSFENGSPAHAVPENAPRHVKIARDAAMNSALKIFDLFAGPSQFLSNLTVSYQSLACLRWLCHFNILKLVPLQGDITFDALAAAANVPKNTLKSIARMAMTARLFYEPTPDRIAHTATSAWLATNQPLHDWALYICKEAVAVALNMVEATEKWPSSTETNQTAFNIALQTDLPFFAHLKTRPEHLRLYSEYQKAVASTEGLDLQHLVHGYDWQALGKAQIVDVGGSIGLASVALATAYPDLSFVVQELPDVVKQGKEYISNLKDESIASRITYATHNFFDDQPIIGAEVYLLRMILHYWSIEESAKILRKLVSVLKPNSSRILVMDTVLPSPGSVTTVTERQLRTRDLAMLQIHNSGERNIEDWEAIYKEADPRLRVKRVHLPFGSQMSVMELVLDV</sequence>
<feature type="domain" description="O-methyltransferase C-terminal" evidence="4">
    <location>
        <begin position="207"/>
        <end position="404"/>
    </location>
</feature>
<evidence type="ECO:0000256" key="1">
    <source>
        <dbReference type="ARBA" id="ARBA00022603"/>
    </source>
</evidence>
<dbReference type="STRING" id="441959.B8MPD3"/>
<dbReference type="eggNOG" id="KOG3178">
    <property type="taxonomic scope" value="Eukaryota"/>
</dbReference>
<dbReference type="AlphaFoldDB" id="B8MPD3"/>
<dbReference type="InterPro" id="IPR001077">
    <property type="entry name" value="COMT_C"/>
</dbReference>
<keyword evidence="3" id="KW-0949">S-adenosyl-L-methionine</keyword>
<dbReference type="InterPro" id="IPR036390">
    <property type="entry name" value="WH_DNA-bd_sf"/>
</dbReference>
<proteinExistence type="predicted"/>
<dbReference type="SUPFAM" id="SSF46785">
    <property type="entry name" value="Winged helix' DNA-binding domain"/>
    <property type="match status" value="1"/>
</dbReference>
<name>B8MPD3_TALSN</name>
<dbReference type="Proteomes" id="UP000001745">
    <property type="component" value="Unassembled WGS sequence"/>
</dbReference>
<dbReference type="PANTHER" id="PTHR43712:SF19">
    <property type="entry name" value="DUAL O-METHYLTRANSFERASE_FAD-DEPENDENT MONOOXYGENASE ELCB"/>
    <property type="match status" value="1"/>
</dbReference>
<evidence type="ECO:0000313" key="6">
    <source>
        <dbReference type="Proteomes" id="UP000001745"/>
    </source>
</evidence>
<evidence type="ECO:0000313" key="5">
    <source>
        <dbReference type="EMBL" id="EED14372.1"/>
    </source>
</evidence>
<dbReference type="GO" id="GO:0008171">
    <property type="term" value="F:O-methyltransferase activity"/>
    <property type="evidence" value="ECO:0007669"/>
    <property type="project" value="InterPro"/>
</dbReference>
<gene>
    <name evidence="5" type="ORF">TSTA_105830</name>
</gene>